<dbReference type="InterPro" id="IPR016071">
    <property type="entry name" value="Staphylococal_nuclease_OB-fold"/>
</dbReference>
<keyword evidence="3" id="KW-0378">Hydrolase</keyword>
<organism evidence="7 8">
    <name type="scientific">Paenibacillus ginsengarvi</name>
    <dbReference type="NCBI Taxonomy" id="400777"/>
    <lineage>
        <taxon>Bacteria</taxon>
        <taxon>Bacillati</taxon>
        <taxon>Bacillota</taxon>
        <taxon>Bacilli</taxon>
        <taxon>Bacillales</taxon>
        <taxon>Paenibacillaceae</taxon>
        <taxon>Paenibacillus</taxon>
    </lineage>
</organism>
<dbReference type="EMBL" id="RBAH01000001">
    <property type="protein sequence ID" value="RKN87010.1"/>
    <property type="molecule type" value="Genomic_DNA"/>
</dbReference>
<dbReference type="SMART" id="SM00318">
    <property type="entry name" value="SNc"/>
    <property type="match status" value="1"/>
</dbReference>
<evidence type="ECO:0000256" key="1">
    <source>
        <dbReference type="ARBA" id="ARBA00022722"/>
    </source>
</evidence>
<dbReference type="SUPFAM" id="SSF50199">
    <property type="entry name" value="Staphylococcal nuclease"/>
    <property type="match status" value="1"/>
</dbReference>
<name>A0A3B0CTC9_9BACL</name>
<evidence type="ECO:0000256" key="4">
    <source>
        <dbReference type="SAM" id="MobiDB-lite"/>
    </source>
</evidence>
<gene>
    <name evidence="7" type="ORF">D7M11_01465</name>
</gene>
<dbReference type="PROSITE" id="PS50830">
    <property type="entry name" value="TNASE_3"/>
    <property type="match status" value="1"/>
</dbReference>
<dbReference type="GO" id="GO:0016787">
    <property type="term" value="F:hydrolase activity"/>
    <property type="evidence" value="ECO:0007669"/>
    <property type="project" value="UniProtKB-KW"/>
</dbReference>
<evidence type="ECO:0000259" key="6">
    <source>
        <dbReference type="PROSITE" id="PS50830"/>
    </source>
</evidence>
<dbReference type="PROSITE" id="PS51257">
    <property type="entry name" value="PROKAR_LIPOPROTEIN"/>
    <property type="match status" value="1"/>
</dbReference>
<feature type="chain" id="PRO_5017362177" evidence="5">
    <location>
        <begin position="25"/>
        <end position="240"/>
    </location>
</feature>
<keyword evidence="1" id="KW-0540">Nuclease</keyword>
<evidence type="ECO:0000313" key="7">
    <source>
        <dbReference type="EMBL" id="RKN87010.1"/>
    </source>
</evidence>
<accession>A0A3B0CTC9</accession>
<evidence type="ECO:0000313" key="8">
    <source>
        <dbReference type="Proteomes" id="UP000282311"/>
    </source>
</evidence>
<dbReference type="Pfam" id="PF00565">
    <property type="entry name" value="SNase"/>
    <property type="match status" value="1"/>
</dbReference>
<dbReference type="Proteomes" id="UP000282311">
    <property type="component" value="Unassembled WGS sequence"/>
</dbReference>
<dbReference type="PANTHER" id="PTHR12302">
    <property type="entry name" value="EBNA2 BINDING PROTEIN P100"/>
    <property type="match status" value="1"/>
</dbReference>
<dbReference type="Gene3D" id="2.40.50.90">
    <property type="match status" value="1"/>
</dbReference>
<dbReference type="PANTHER" id="PTHR12302:SF3">
    <property type="entry name" value="SERINE_THREONINE-PROTEIN KINASE 31"/>
    <property type="match status" value="1"/>
</dbReference>
<evidence type="ECO:0000256" key="2">
    <source>
        <dbReference type="ARBA" id="ARBA00022759"/>
    </source>
</evidence>
<reference evidence="7 8" key="1">
    <citation type="journal article" date="2007" name="Int. J. Syst. Evol. Microbiol.">
        <title>Paenibacillus ginsengarvi sp. nov., isolated from soil from ginseng cultivation.</title>
        <authorList>
            <person name="Yoon M.H."/>
            <person name="Ten L.N."/>
            <person name="Im W.T."/>
        </authorList>
    </citation>
    <scope>NUCLEOTIDE SEQUENCE [LARGE SCALE GENOMIC DNA]</scope>
    <source>
        <strain evidence="7 8">KCTC 13059</strain>
    </source>
</reference>
<feature type="signal peptide" evidence="5">
    <location>
        <begin position="1"/>
        <end position="24"/>
    </location>
</feature>
<keyword evidence="2" id="KW-0255">Endonuclease</keyword>
<feature type="region of interest" description="Disordered" evidence="4">
    <location>
        <begin position="169"/>
        <end position="193"/>
    </location>
</feature>
<keyword evidence="8" id="KW-1185">Reference proteome</keyword>
<dbReference type="AlphaFoldDB" id="A0A3B0CTC9"/>
<proteinExistence type="predicted"/>
<dbReference type="OrthoDB" id="4376109at2"/>
<dbReference type="InterPro" id="IPR035437">
    <property type="entry name" value="SNase_OB-fold_sf"/>
</dbReference>
<dbReference type="GO" id="GO:0004519">
    <property type="term" value="F:endonuclease activity"/>
    <property type="evidence" value="ECO:0007669"/>
    <property type="project" value="UniProtKB-KW"/>
</dbReference>
<comment type="caution">
    <text evidence="7">The sequence shown here is derived from an EMBL/GenBank/DDBJ whole genome shotgun (WGS) entry which is preliminary data.</text>
</comment>
<evidence type="ECO:0000256" key="5">
    <source>
        <dbReference type="SAM" id="SignalP"/>
    </source>
</evidence>
<feature type="domain" description="TNase-like" evidence="6">
    <location>
        <begin position="46"/>
        <end position="176"/>
    </location>
</feature>
<sequence>MRAKWLLTLIFLIALLAGCGGASGAGNGPDKLQAVFDRYPELKGRTYTQTEVKRVVDGDTFETKNGDKVRLIGMNTPETVKPNSPVERYGKEASNYSKKTLTGKTVYLFADAGDTDKYGRLLRYVFLEGEAEMYNETLLREGYANTMTIPPNVMFAKSFVQVEREARNKGKGLWGKESEPGKASPSEAACKNPQIKGNINAKNEKIYHLPGSGSYEQTKAEMMFCTEEEAGNAGFRKAGQ</sequence>
<evidence type="ECO:0000256" key="3">
    <source>
        <dbReference type="ARBA" id="ARBA00022801"/>
    </source>
</evidence>
<feature type="compositionally biased region" description="Basic and acidic residues" evidence="4">
    <location>
        <begin position="169"/>
        <end position="180"/>
    </location>
</feature>
<keyword evidence="5" id="KW-0732">Signal</keyword>
<protein>
    <submittedName>
        <fullName evidence="7">Nuclease</fullName>
    </submittedName>
</protein>